<comment type="caution">
    <text evidence="1">The sequence shown here is derived from an EMBL/GenBank/DDBJ whole genome shotgun (WGS) entry which is preliminary data.</text>
</comment>
<dbReference type="PaxDb" id="411470-RUMGNA_02736"/>
<accession>A7B599</accession>
<organism evidence="1 2">
    <name type="scientific">Mediterraneibacter gnavus (strain ATCC 29149 / DSM 114966 / JCM 6515 / VPI C7-9)</name>
    <name type="common">Ruminococcus gnavus</name>
    <dbReference type="NCBI Taxonomy" id="411470"/>
    <lineage>
        <taxon>Bacteria</taxon>
        <taxon>Bacillati</taxon>
        <taxon>Bacillota</taxon>
        <taxon>Clostridia</taxon>
        <taxon>Lachnospirales</taxon>
        <taxon>Lachnospiraceae</taxon>
        <taxon>Mediterraneibacter</taxon>
    </lineage>
</organism>
<evidence type="ECO:0000313" key="1">
    <source>
        <dbReference type="EMBL" id="EDN76841.1"/>
    </source>
</evidence>
<dbReference type="AlphaFoldDB" id="A7B599"/>
<reference evidence="1 2" key="2">
    <citation type="submission" date="2007-06" db="EMBL/GenBank/DDBJ databases">
        <title>Draft genome sequence of Ruminococcus gnavus (ATCC 29149).</title>
        <authorList>
            <person name="Sudarsanam P."/>
            <person name="Ley R."/>
            <person name="Guruge J."/>
            <person name="Turnbaugh P.J."/>
            <person name="Mahowald M."/>
            <person name="Liep D."/>
            <person name="Gordon J."/>
        </authorList>
    </citation>
    <scope>NUCLEOTIDE SEQUENCE [LARGE SCALE GENOMIC DNA]</scope>
    <source>
        <strain evidence="1 2">ATCC 29149</strain>
    </source>
</reference>
<reference evidence="1 2" key="1">
    <citation type="submission" date="2007-04" db="EMBL/GenBank/DDBJ databases">
        <authorList>
            <person name="Fulton L."/>
            <person name="Clifton S."/>
            <person name="Fulton B."/>
            <person name="Xu J."/>
            <person name="Minx P."/>
            <person name="Pepin K.H."/>
            <person name="Johnson M."/>
            <person name="Thiruvilangam P."/>
            <person name="Bhonagiri V."/>
            <person name="Nash W.E."/>
            <person name="Mardis E.R."/>
            <person name="Wilson R.K."/>
        </authorList>
    </citation>
    <scope>NUCLEOTIDE SEQUENCE [LARGE SCALE GENOMIC DNA]</scope>
    <source>
        <strain evidence="1 2">ATCC 29149</strain>
    </source>
</reference>
<sequence>MYGHFFVSFSQTHNFLHFKRYYYKITICVSVDEQEMEYS</sequence>
<evidence type="ECO:0000313" key="2">
    <source>
        <dbReference type="Proteomes" id="UP000004410"/>
    </source>
</evidence>
<gene>
    <name evidence="1" type="ORF">RUMGNA_02736</name>
</gene>
<dbReference type="EMBL" id="AAYG02000021">
    <property type="protein sequence ID" value="EDN76841.1"/>
    <property type="molecule type" value="Genomic_DNA"/>
</dbReference>
<name>A7B599_MEDG7</name>
<protein>
    <submittedName>
        <fullName evidence="1">Uncharacterized protein</fullName>
    </submittedName>
</protein>
<dbReference type="Proteomes" id="UP000004410">
    <property type="component" value="Unassembled WGS sequence"/>
</dbReference>
<proteinExistence type="predicted"/>